<sequence>MILDGDANGYPAEDARLAAGAGTGLCGRYLDVAFVCFGNFDIGAHDSGAAGLQVIDSCLCERYPDAAFVCFGDSGIVAHDGGAVGAAGLRAIDTWDGYLGRHGGTPSYPAERWTIVVTTDHGHAGAGGHGGSGIGQRRTFGPAAGAGIPASATPWRPGGCWTPPGCRAAARRNGAGGRQLGAGRSIRSPSRSPPPRQGRAVLGTSRRTRGAAAG</sequence>
<reference evidence="2 3" key="1">
    <citation type="submission" date="2024-10" db="EMBL/GenBank/DDBJ databases">
        <title>The Natural Products Discovery Center: Release of the First 8490 Sequenced Strains for Exploring Actinobacteria Biosynthetic Diversity.</title>
        <authorList>
            <person name="Kalkreuter E."/>
            <person name="Kautsar S.A."/>
            <person name="Yang D."/>
            <person name="Bader C.D."/>
            <person name="Teijaro C.N."/>
            <person name="Fluegel L."/>
            <person name="Davis C.M."/>
            <person name="Simpson J.R."/>
            <person name="Lauterbach L."/>
            <person name="Steele A.D."/>
            <person name="Gui C."/>
            <person name="Meng S."/>
            <person name="Li G."/>
            <person name="Viehrig K."/>
            <person name="Ye F."/>
            <person name="Su P."/>
            <person name="Kiefer A.F."/>
            <person name="Nichols A."/>
            <person name="Cepeda A.J."/>
            <person name="Yan W."/>
            <person name="Fan B."/>
            <person name="Jiang Y."/>
            <person name="Adhikari A."/>
            <person name="Zheng C.-J."/>
            <person name="Schuster L."/>
            <person name="Cowan T.M."/>
            <person name="Smanski M.J."/>
            <person name="Chevrette M.G."/>
            <person name="De Carvalho L.P.S."/>
            <person name="Shen B."/>
        </authorList>
    </citation>
    <scope>NUCLEOTIDE SEQUENCE [LARGE SCALE GENOMIC DNA]</scope>
    <source>
        <strain evidence="2 3">NPDC050545</strain>
    </source>
</reference>
<dbReference type="SUPFAM" id="SSF53649">
    <property type="entry name" value="Alkaline phosphatase-like"/>
    <property type="match status" value="1"/>
</dbReference>
<evidence type="ECO:0000256" key="1">
    <source>
        <dbReference type="SAM" id="MobiDB-lite"/>
    </source>
</evidence>
<feature type="region of interest" description="Disordered" evidence="1">
    <location>
        <begin position="166"/>
        <end position="214"/>
    </location>
</feature>
<proteinExistence type="predicted"/>
<dbReference type="InterPro" id="IPR017850">
    <property type="entry name" value="Alkaline_phosphatase_core_sf"/>
</dbReference>
<dbReference type="Proteomes" id="UP001612741">
    <property type="component" value="Unassembled WGS sequence"/>
</dbReference>
<evidence type="ECO:0000313" key="3">
    <source>
        <dbReference type="Proteomes" id="UP001612741"/>
    </source>
</evidence>
<protein>
    <recommendedName>
        <fullName evidence="4">Metalloenzyme domain-containing protein</fullName>
    </recommendedName>
</protein>
<gene>
    <name evidence="2" type="ORF">ACIBG2_44985</name>
</gene>
<evidence type="ECO:0008006" key="4">
    <source>
        <dbReference type="Google" id="ProtNLM"/>
    </source>
</evidence>
<dbReference type="RefSeq" id="WP_397090409.1">
    <property type="nucleotide sequence ID" value="NZ_JBITGY010000015.1"/>
</dbReference>
<accession>A0ABW7Z8V8</accession>
<organism evidence="2 3">
    <name type="scientific">Nonomuraea typhae</name>
    <dbReference type="NCBI Taxonomy" id="2603600"/>
    <lineage>
        <taxon>Bacteria</taxon>
        <taxon>Bacillati</taxon>
        <taxon>Actinomycetota</taxon>
        <taxon>Actinomycetes</taxon>
        <taxon>Streptosporangiales</taxon>
        <taxon>Streptosporangiaceae</taxon>
        <taxon>Nonomuraea</taxon>
    </lineage>
</organism>
<feature type="compositionally biased region" description="Low complexity" evidence="1">
    <location>
        <begin position="181"/>
        <end position="190"/>
    </location>
</feature>
<evidence type="ECO:0000313" key="2">
    <source>
        <dbReference type="EMBL" id="MFI6504608.1"/>
    </source>
</evidence>
<comment type="caution">
    <text evidence="2">The sequence shown here is derived from an EMBL/GenBank/DDBJ whole genome shotgun (WGS) entry which is preliminary data.</text>
</comment>
<keyword evidence="3" id="KW-1185">Reference proteome</keyword>
<name>A0ABW7Z8V8_9ACTN</name>
<dbReference type="EMBL" id="JBITGY010000015">
    <property type="protein sequence ID" value="MFI6504608.1"/>
    <property type="molecule type" value="Genomic_DNA"/>
</dbReference>